<proteinExistence type="inferred from homology"/>
<evidence type="ECO:0000256" key="7">
    <source>
        <dbReference type="SAM" id="MobiDB-lite"/>
    </source>
</evidence>
<comment type="caution">
    <text evidence="8">The sequence shown here is derived from an EMBL/GenBank/DDBJ whole genome shotgun (WGS) entry which is preliminary data.</text>
</comment>
<dbReference type="Pfam" id="PF04117">
    <property type="entry name" value="Mpv17_PMP22"/>
    <property type="match status" value="1"/>
</dbReference>
<protein>
    <submittedName>
        <fullName evidence="8">Mpv17-like protein</fullName>
    </submittedName>
</protein>
<evidence type="ECO:0000256" key="6">
    <source>
        <dbReference type="RuleBase" id="RU363053"/>
    </source>
</evidence>
<feature type="compositionally biased region" description="Low complexity" evidence="7">
    <location>
        <begin position="63"/>
        <end position="77"/>
    </location>
</feature>
<dbReference type="GO" id="GO:0016020">
    <property type="term" value="C:membrane"/>
    <property type="evidence" value="ECO:0007669"/>
    <property type="project" value="UniProtKB-SubCell"/>
</dbReference>
<comment type="subcellular location">
    <subcellularLocation>
        <location evidence="1">Membrane</location>
        <topology evidence="1">Multi-pass membrane protein</topology>
    </subcellularLocation>
</comment>
<evidence type="ECO:0000256" key="3">
    <source>
        <dbReference type="ARBA" id="ARBA00022692"/>
    </source>
</evidence>
<keyword evidence="3" id="KW-0812">Transmembrane</keyword>
<keyword evidence="9" id="KW-1185">Reference proteome</keyword>
<evidence type="ECO:0000256" key="5">
    <source>
        <dbReference type="ARBA" id="ARBA00023136"/>
    </source>
</evidence>
<dbReference type="PANTHER" id="PTHR11266:SF88">
    <property type="entry name" value="PROTEIN SYM1-LIKE"/>
    <property type="match status" value="1"/>
</dbReference>
<keyword evidence="4" id="KW-1133">Transmembrane helix</keyword>
<dbReference type="GO" id="GO:0005737">
    <property type="term" value="C:cytoplasm"/>
    <property type="evidence" value="ECO:0007669"/>
    <property type="project" value="TreeGrafter"/>
</dbReference>
<feature type="region of interest" description="Disordered" evidence="7">
    <location>
        <begin position="49"/>
        <end position="77"/>
    </location>
</feature>
<accession>A0A6A1UW12</accession>
<dbReference type="Proteomes" id="UP000516437">
    <property type="component" value="Chromosome 8"/>
</dbReference>
<evidence type="ECO:0000256" key="4">
    <source>
        <dbReference type="ARBA" id="ARBA00022989"/>
    </source>
</evidence>
<evidence type="ECO:0000256" key="1">
    <source>
        <dbReference type="ARBA" id="ARBA00004141"/>
    </source>
</evidence>
<gene>
    <name evidence="8" type="ORF">CJ030_MR8G002833</name>
</gene>
<name>A0A6A1UW12_9ROSI</name>
<keyword evidence="5" id="KW-0472">Membrane</keyword>
<dbReference type="OrthoDB" id="430207at2759"/>
<evidence type="ECO:0000313" key="9">
    <source>
        <dbReference type="Proteomes" id="UP000516437"/>
    </source>
</evidence>
<evidence type="ECO:0000313" key="8">
    <source>
        <dbReference type="EMBL" id="KAB1204028.1"/>
    </source>
</evidence>
<comment type="similarity">
    <text evidence="2 6">Belongs to the peroxisomal membrane protein PXMP2/4 family.</text>
</comment>
<dbReference type="EMBL" id="RXIC02000026">
    <property type="protein sequence ID" value="KAB1204028.1"/>
    <property type="molecule type" value="Genomic_DNA"/>
</dbReference>
<dbReference type="InterPro" id="IPR007248">
    <property type="entry name" value="Mpv17_PMP22"/>
</dbReference>
<dbReference type="AlphaFoldDB" id="A0A6A1UW12"/>
<dbReference type="PANTHER" id="PTHR11266">
    <property type="entry name" value="PEROXISOMAL MEMBRANE PROTEIN 2, PXMP2 MPV17"/>
    <property type="match status" value="1"/>
</dbReference>
<sequence>MGSYFFTKVSKCSSLRRSGTRLFVAHVRILTAEAQSLTKHQQGRAYAQFPGQLSKTRGPNTPSSPLRPFSSSTPPSSYSKAGFVGWYLSMLESRPLFTKSVSSCLIYAAADLTSQILPKRDIVTIMKKIVVGQVIYGPSITTIFFSYNAVLRGESAHEIVARLKRDLLPTFKTGVLYWPICDFLTFKFVPVHLQPLMNSTCSYVWTVYLTYMASLKKVGPSCTQFWGIAFTGYNSSTSGQPQVLRSRIKVYSFFSLSSSSGSLSTAAHCLRLSLIPDPYF</sequence>
<evidence type="ECO:0000256" key="2">
    <source>
        <dbReference type="ARBA" id="ARBA00006824"/>
    </source>
</evidence>
<reference evidence="8 9" key="1">
    <citation type="journal article" date="2019" name="Plant Biotechnol. J.">
        <title>The red bayberry genome and genetic basis of sex determination.</title>
        <authorList>
            <person name="Jia H.M."/>
            <person name="Jia H.J."/>
            <person name="Cai Q.L."/>
            <person name="Wang Y."/>
            <person name="Zhao H.B."/>
            <person name="Yang W.F."/>
            <person name="Wang G.Y."/>
            <person name="Li Y.H."/>
            <person name="Zhan D.L."/>
            <person name="Shen Y.T."/>
            <person name="Niu Q.F."/>
            <person name="Chang L."/>
            <person name="Qiu J."/>
            <person name="Zhao L."/>
            <person name="Xie H.B."/>
            <person name="Fu W.Y."/>
            <person name="Jin J."/>
            <person name="Li X.W."/>
            <person name="Jiao Y."/>
            <person name="Zhou C.C."/>
            <person name="Tu T."/>
            <person name="Chai C.Y."/>
            <person name="Gao J.L."/>
            <person name="Fan L.J."/>
            <person name="van de Weg E."/>
            <person name="Wang J.Y."/>
            <person name="Gao Z.S."/>
        </authorList>
    </citation>
    <scope>NUCLEOTIDE SEQUENCE [LARGE SCALE GENOMIC DNA]</scope>
    <source>
        <tissue evidence="8">Leaves</tissue>
    </source>
</reference>
<feature type="compositionally biased region" description="Polar residues" evidence="7">
    <location>
        <begin position="51"/>
        <end position="61"/>
    </location>
</feature>
<organism evidence="8 9">
    <name type="scientific">Morella rubra</name>
    <name type="common">Chinese bayberry</name>
    <dbReference type="NCBI Taxonomy" id="262757"/>
    <lineage>
        <taxon>Eukaryota</taxon>
        <taxon>Viridiplantae</taxon>
        <taxon>Streptophyta</taxon>
        <taxon>Embryophyta</taxon>
        <taxon>Tracheophyta</taxon>
        <taxon>Spermatophyta</taxon>
        <taxon>Magnoliopsida</taxon>
        <taxon>eudicotyledons</taxon>
        <taxon>Gunneridae</taxon>
        <taxon>Pentapetalae</taxon>
        <taxon>rosids</taxon>
        <taxon>fabids</taxon>
        <taxon>Fagales</taxon>
        <taxon>Myricaceae</taxon>
        <taxon>Morella</taxon>
    </lineage>
</organism>